<evidence type="ECO:0000313" key="2">
    <source>
        <dbReference type="Proteomes" id="UP001153332"/>
    </source>
</evidence>
<gene>
    <name evidence="1" type="ORF">O1611_g8648</name>
</gene>
<accession>A0ACC2JC34</accession>
<dbReference type="EMBL" id="JAPUUL010002633">
    <property type="protein sequence ID" value="KAJ8124991.1"/>
    <property type="molecule type" value="Genomic_DNA"/>
</dbReference>
<keyword evidence="2" id="KW-1185">Reference proteome</keyword>
<comment type="caution">
    <text evidence="1">The sequence shown here is derived from an EMBL/GenBank/DDBJ whole genome shotgun (WGS) entry which is preliminary data.</text>
</comment>
<protein>
    <submittedName>
        <fullName evidence="1">Uncharacterized protein</fullName>
    </submittedName>
</protein>
<name>A0ACC2JC34_9PEZI</name>
<dbReference type="Proteomes" id="UP001153332">
    <property type="component" value="Unassembled WGS sequence"/>
</dbReference>
<organism evidence="1 2">
    <name type="scientific">Lasiodiplodia mahajangana</name>
    <dbReference type="NCBI Taxonomy" id="1108764"/>
    <lineage>
        <taxon>Eukaryota</taxon>
        <taxon>Fungi</taxon>
        <taxon>Dikarya</taxon>
        <taxon>Ascomycota</taxon>
        <taxon>Pezizomycotina</taxon>
        <taxon>Dothideomycetes</taxon>
        <taxon>Dothideomycetes incertae sedis</taxon>
        <taxon>Botryosphaeriales</taxon>
        <taxon>Botryosphaeriaceae</taxon>
        <taxon>Lasiodiplodia</taxon>
    </lineage>
</organism>
<sequence>MRTKAMMSPREGDASKNERHCYDESVLEIHVRLDNMANRFCNGLGEAGDVLYGNTAMTRDFAFDQTTTVATITFSMDVELRPVPPVHQRQRRRL</sequence>
<reference evidence="1" key="1">
    <citation type="submission" date="2022-12" db="EMBL/GenBank/DDBJ databases">
        <title>Genome Sequence of Lasiodiplodia mahajangana.</title>
        <authorList>
            <person name="Buettner E."/>
        </authorList>
    </citation>
    <scope>NUCLEOTIDE SEQUENCE</scope>
    <source>
        <strain evidence="1">VT137</strain>
    </source>
</reference>
<proteinExistence type="predicted"/>
<evidence type="ECO:0000313" key="1">
    <source>
        <dbReference type="EMBL" id="KAJ8124991.1"/>
    </source>
</evidence>